<comment type="similarity">
    <text evidence="1">Belongs to the N(4)/N(6)-methyltransferase family.</text>
</comment>
<dbReference type="Gene3D" id="3.40.50.150">
    <property type="entry name" value="Vaccinia Virus protein VP39"/>
    <property type="match status" value="1"/>
</dbReference>
<dbReference type="PROSITE" id="PS00092">
    <property type="entry name" value="N6_MTASE"/>
    <property type="match status" value="1"/>
</dbReference>
<dbReference type="SUPFAM" id="SSF53335">
    <property type="entry name" value="S-adenosyl-L-methionine-dependent methyltransferases"/>
    <property type="match status" value="1"/>
</dbReference>
<dbReference type="InterPro" id="IPR002052">
    <property type="entry name" value="DNA_methylase_N6_adenine_CS"/>
</dbReference>
<dbReference type="GO" id="GO:0005737">
    <property type="term" value="C:cytoplasm"/>
    <property type="evidence" value="ECO:0007669"/>
    <property type="project" value="TreeGrafter"/>
</dbReference>
<accession>A0A2M8EU99</accession>
<dbReference type="Proteomes" id="UP000230885">
    <property type="component" value="Unassembled WGS sequence"/>
</dbReference>
<dbReference type="PANTHER" id="PTHR13370">
    <property type="entry name" value="RNA METHYLASE-RELATED"/>
    <property type="match status" value="1"/>
</dbReference>
<keyword evidence="3 6" id="KW-0808">Transferase</keyword>
<reference evidence="7" key="1">
    <citation type="submission" date="2017-09" db="EMBL/GenBank/DDBJ databases">
        <title>Depth-based differentiation of microbial function through sediment-hosted aquifers and enrichment of novel symbionts in the deep terrestrial subsurface.</title>
        <authorList>
            <person name="Probst A.J."/>
            <person name="Ladd B."/>
            <person name="Jarett J.K."/>
            <person name="Geller-Mcgrath D.E."/>
            <person name="Sieber C.M.K."/>
            <person name="Emerson J.B."/>
            <person name="Anantharaman K."/>
            <person name="Thomas B.C."/>
            <person name="Malmstrom R."/>
            <person name="Stieglmeier M."/>
            <person name="Klingl A."/>
            <person name="Woyke T."/>
            <person name="Ryan C.M."/>
            <person name="Banfield J.F."/>
        </authorList>
    </citation>
    <scope>NUCLEOTIDE SEQUENCE [LARGE SCALE GENOMIC DNA]</scope>
</reference>
<dbReference type="InterPro" id="IPR002941">
    <property type="entry name" value="DNA_methylase_N4/N6"/>
</dbReference>
<gene>
    <name evidence="6" type="ORF">CO053_03515</name>
</gene>
<dbReference type="EMBL" id="PFSE01000055">
    <property type="protein sequence ID" value="PJC28646.1"/>
    <property type="molecule type" value="Genomic_DNA"/>
</dbReference>
<evidence type="ECO:0000256" key="2">
    <source>
        <dbReference type="ARBA" id="ARBA00022603"/>
    </source>
</evidence>
<dbReference type="AlphaFoldDB" id="A0A2M8EU99"/>
<dbReference type="GO" id="GO:0032259">
    <property type="term" value="P:methylation"/>
    <property type="evidence" value="ECO:0007669"/>
    <property type="project" value="UniProtKB-KW"/>
</dbReference>
<dbReference type="Pfam" id="PF01555">
    <property type="entry name" value="N6_N4_Mtase"/>
    <property type="match status" value="1"/>
</dbReference>
<keyword evidence="4" id="KW-0949">S-adenosyl-L-methionine</keyword>
<evidence type="ECO:0000313" key="6">
    <source>
        <dbReference type="EMBL" id="PJC28646.1"/>
    </source>
</evidence>
<dbReference type="InterPro" id="IPR029063">
    <property type="entry name" value="SAM-dependent_MTases_sf"/>
</dbReference>
<dbReference type="PRINTS" id="PR00506">
    <property type="entry name" value="D21N6MTFRASE"/>
</dbReference>
<dbReference type="PANTHER" id="PTHR13370:SF24">
    <property type="entry name" value="TYPE III RESTRICTION-MODIFICATION ENZYME STYLTI MOD SUBUNIT"/>
    <property type="match status" value="1"/>
</dbReference>
<comment type="caution">
    <text evidence="6">The sequence shown here is derived from an EMBL/GenBank/DDBJ whole genome shotgun (WGS) entry which is preliminary data.</text>
</comment>
<protein>
    <submittedName>
        <fullName evidence="6">Site-specific DNA-methyltransferase</fullName>
    </submittedName>
</protein>
<evidence type="ECO:0000256" key="1">
    <source>
        <dbReference type="ARBA" id="ARBA00006594"/>
    </source>
</evidence>
<organism evidence="6 7">
    <name type="scientific">Candidatus Shapirobacteria bacterium CG_4_9_14_0_2_um_filter_40_11</name>
    <dbReference type="NCBI Taxonomy" id="1974876"/>
    <lineage>
        <taxon>Bacteria</taxon>
        <taxon>Candidatus Shapironibacteriota</taxon>
    </lineage>
</organism>
<dbReference type="InterPro" id="IPR002295">
    <property type="entry name" value="N4/N6-MTase_EcoPI_Mod-like"/>
</dbReference>
<evidence type="ECO:0000256" key="3">
    <source>
        <dbReference type="ARBA" id="ARBA00022679"/>
    </source>
</evidence>
<proteinExistence type="inferred from homology"/>
<keyword evidence="2 6" id="KW-0489">Methyltransferase</keyword>
<dbReference type="GO" id="GO:0003677">
    <property type="term" value="F:DNA binding"/>
    <property type="evidence" value="ECO:0007669"/>
    <property type="project" value="InterPro"/>
</dbReference>
<name>A0A2M8EU99_9BACT</name>
<evidence type="ECO:0000256" key="4">
    <source>
        <dbReference type="ARBA" id="ARBA00022691"/>
    </source>
</evidence>
<feature type="domain" description="DNA methylase N-4/N-6" evidence="5">
    <location>
        <begin position="106"/>
        <end position="359"/>
    </location>
</feature>
<sequence length="643" mass="74824">MPNNKNNKKYIELIWAEKYKDFVRPEKKTEMERIALPFQSTETINEPRIKEYEASLGKMFSPKAKYPENYPLDWKNKLIWGDNKIVMESLLRGDKSSGIPSLAGKINLIYIDPPFFTGSDFSVRAKVGNEEIEKEPSVIEQRAYIDTWSQGIASYLKYIQERLVLMRELLADNGSIYVHLDWHVGHYIKVLMDEIFGYDNFKNEIIWKYFGPTSTEKNFPRKHDLIYFYTKSENYYFDESATLIEYDTKAFKRYDKIDSEGRRYKIYYDKDRNQRKAYLKEGKPTEVFNIPFVQGIASERLDFVTQKPEDLVKKFIIASSKVGDVVADFFCGSGTTGAVAEKLGRRWVMTDLSKFSIQVTRKRLLDIHHSKDLLDEKKKEYGNPARPFEILNIGNYSIGEWNGREDEFVKFILQLYQAKPLTGFNYIHGEKEKRAVHVGSLSAPVTLEEIKTVIDECNNNNFKTLDVLGLEWGYGVNELAKALAKNQKVDLRLIQIPSYNELSAALVGFDLNLFKIPDEIVEEKISKNIKFIELPYLEVETKIKGKNVELKIADFQLPPTAELAEISEKIKDSIDLIDYWAVDWNYRGDTFHNQWQDYRTKKEPRVDKKANYNYAKSGEYQIMVKVIDVFGGDVSKVIKVKTR</sequence>
<evidence type="ECO:0000313" key="7">
    <source>
        <dbReference type="Proteomes" id="UP000230885"/>
    </source>
</evidence>
<evidence type="ECO:0000259" key="5">
    <source>
        <dbReference type="Pfam" id="PF01555"/>
    </source>
</evidence>
<dbReference type="GO" id="GO:0008170">
    <property type="term" value="F:N-methyltransferase activity"/>
    <property type="evidence" value="ECO:0007669"/>
    <property type="project" value="InterPro"/>
</dbReference>